<name>A0A4R1K2L8_9GAMM</name>
<dbReference type="GO" id="GO:0005737">
    <property type="term" value="C:cytoplasm"/>
    <property type="evidence" value="ECO:0007669"/>
    <property type="project" value="TreeGrafter"/>
</dbReference>
<dbReference type="UniPathway" id="UPA00077">
    <property type="reaction ID" value="UER00154"/>
</dbReference>
<dbReference type="InterPro" id="IPR006156">
    <property type="entry name" value="Dihydroneopterin_aldolase"/>
</dbReference>
<comment type="catalytic activity">
    <reaction evidence="1">
        <text>7,8-dihydroneopterin = 7,8-dihydromonapterin</text>
        <dbReference type="Rhea" id="RHEA:45328"/>
        <dbReference type="ChEBI" id="CHEBI:17001"/>
        <dbReference type="ChEBI" id="CHEBI:71175"/>
        <dbReference type="EC" id="5.1.99.8"/>
    </reaction>
</comment>
<dbReference type="Gene3D" id="3.30.1130.10">
    <property type="match status" value="1"/>
</dbReference>
<dbReference type="NCBIfam" id="TIGR00525">
    <property type="entry name" value="folB"/>
    <property type="match status" value="1"/>
</dbReference>
<dbReference type="CDD" id="cd00534">
    <property type="entry name" value="DHNA_DHNTPE"/>
    <property type="match status" value="1"/>
</dbReference>
<gene>
    <name evidence="10" type="ORF">EV690_1795</name>
</gene>
<dbReference type="InterPro" id="IPR043133">
    <property type="entry name" value="GTP-CH-I_C/QueF"/>
</dbReference>
<sequence length="119" mass="13214">MDKVFIENLSILTTIGVYDWEKEIKQQLVLDLTMDWDNRLAAAEDDLRHALNYAGVSEAVTQLVQGQPYELIETVAEEVAQLILNQFAAARVEVTVRKPKAVANAGCVGVKIVREWSGA</sequence>
<comment type="catalytic activity">
    <reaction evidence="2 8">
        <text>7,8-dihydroneopterin = 6-hydroxymethyl-7,8-dihydropterin + glycolaldehyde</text>
        <dbReference type="Rhea" id="RHEA:10540"/>
        <dbReference type="ChEBI" id="CHEBI:17001"/>
        <dbReference type="ChEBI" id="CHEBI:17071"/>
        <dbReference type="ChEBI" id="CHEBI:44841"/>
        <dbReference type="EC" id="4.1.2.25"/>
    </reaction>
</comment>
<dbReference type="PANTHER" id="PTHR42844">
    <property type="entry name" value="DIHYDRONEOPTERIN ALDOLASE 1-RELATED"/>
    <property type="match status" value="1"/>
</dbReference>
<reference evidence="10 11" key="1">
    <citation type="submission" date="2019-03" db="EMBL/GenBank/DDBJ databases">
        <title>Genomic Encyclopedia of Type Strains, Phase IV (KMG-IV): sequencing the most valuable type-strain genomes for metagenomic binning, comparative biology and taxonomic classification.</title>
        <authorList>
            <person name="Goeker M."/>
        </authorList>
    </citation>
    <scope>NUCLEOTIDE SEQUENCE [LARGE SCALE GENOMIC DNA]</scope>
    <source>
        <strain evidence="10 11">DSM 18577</strain>
    </source>
</reference>
<evidence type="ECO:0000256" key="1">
    <source>
        <dbReference type="ARBA" id="ARBA00000693"/>
    </source>
</evidence>
<dbReference type="NCBIfam" id="TIGR00526">
    <property type="entry name" value="folB_dom"/>
    <property type="match status" value="1"/>
</dbReference>
<dbReference type="GO" id="GO:0016853">
    <property type="term" value="F:isomerase activity"/>
    <property type="evidence" value="ECO:0007669"/>
    <property type="project" value="UniProtKB-KW"/>
</dbReference>
<dbReference type="Pfam" id="PF02152">
    <property type="entry name" value="FolB"/>
    <property type="match status" value="1"/>
</dbReference>
<dbReference type="SUPFAM" id="SSF55620">
    <property type="entry name" value="Tetrahydrobiopterin biosynthesis enzymes-like"/>
    <property type="match status" value="1"/>
</dbReference>
<dbReference type="EMBL" id="SMGD01000012">
    <property type="protein sequence ID" value="TCK58087.1"/>
    <property type="molecule type" value="Genomic_DNA"/>
</dbReference>
<dbReference type="OrthoDB" id="9810587at2"/>
<dbReference type="Proteomes" id="UP000295565">
    <property type="component" value="Unassembled WGS sequence"/>
</dbReference>
<dbReference type="EC" id="4.1.2.25" evidence="8"/>
<comment type="pathway">
    <text evidence="3 8">Cofactor biosynthesis; tetrahydrofolate biosynthesis; 2-amino-4-hydroxy-6-hydroxymethyl-7,8-dihydropteridine diphosphate from 7,8-dihydroneopterin triphosphate: step 3/4.</text>
</comment>
<feature type="domain" description="Dihydroneopterin aldolase/epimerase" evidence="9">
    <location>
        <begin position="4"/>
        <end position="114"/>
    </location>
</feature>
<evidence type="ECO:0000256" key="4">
    <source>
        <dbReference type="ARBA" id="ARBA00005708"/>
    </source>
</evidence>
<dbReference type="FunFam" id="3.30.1130.10:FF:000002">
    <property type="entry name" value="7,8-dihydroneopterin aldolase"/>
    <property type="match status" value="1"/>
</dbReference>
<keyword evidence="11" id="KW-1185">Reference proteome</keyword>
<proteinExistence type="inferred from homology"/>
<evidence type="ECO:0000259" key="9">
    <source>
        <dbReference type="SMART" id="SM00905"/>
    </source>
</evidence>
<keyword evidence="7 8" id="KW-0456">Lyase</keyword>
<keyword evidence="5 8" id="KW-0289">Folate biosynthesis</keyword>
<dbReference type="GO" id="GO:0004150">
    <property type="term" value="F:dihydroneopterin aldolase activity"/>
    <property type="evidence" value="ECO:0007669"/>
    <property type="project" value="UniProtKB-UniRule"/>
</dbReference>
<dbReference type="PANTHER" id="PTHR42844:SF1">
    <property type="entry name" value="DIHYDRONEOPTERIN ALDOLASE 1-RELATED"/>
    <property type="match status" value="1"/>
</dbReference>
<evidence type="ECO:0000313" key="10">
    <source>
        <dbReference type="EMBL" id="TCK58087.1"/>
    </source>
</evidence>
<accession>A0A4R1K2L8</accession>
<comment type="similarity">
    <text evidence="4 8">Belongs to the DHNA family.</text>
</comment>
<evidence type="ECO:0000256" key="7">
    <source>
        <dbReference type="ARBA" id="ARBA00023239"/>
    </source>
</evidence>
<dbReference type="SMART" id="SM00905">
    <property type="entry name" value="FolB"/>
    <property type="match status" value="1"/>
</dbReference>
<evidence type="ECO:0000256" key="6">
    <source>
        <dbReference type="ARBA" id="ARBA00023235"/>
    </source>
</evidence>
<dbReference type="GO" id="GO:0046656">
    <property type="term" value="P:folic acid biosynthetic process"/>
    <property type="evidence" value="ECO:0007669"/>
    <property type="project" value="UniProtKB-UniRule"/>
</dbReference>
<evidence type="ECO:0000256" key="8">
    <source>
        <dbReference type="RuleBase" id="RU362079"/>
    </source>
</evidence>
<evidence type="ECO:0000256" key="5">
    <source>
        <dbReference type="ARBA" id="ARBA00022909"/>
    </source>
</evidence>
<dbReference type="AlphaFoldDB" id="A0A4R1K2L8"/>
<comment type="function">
    <text evidence="8">Catalyzes the conversion of 7,8-dihydroneopterin to 6-hydroxymethyl-7,8-dihydropterin.</text>
</comment>
<comment type="caution">
    <text evidence="10">The sequence shown here is derived from an EMBL/GenBank/DDBJ whole genome shotgun (WGS) entry which is preliminary data.</text>
</comment>
<dbReference type="RefSeq" id="WP_131912600.1">
    <property type="nucleotide sequence ID" value="NZ_OU594967.1"/>
</dbReference>
<evidence type="ECO:0000313" key="11">
    <source>
        <dbReference type="Proteomes" id="UP000295565"/>
    </source>
</evidence>
<protein>
    <recommendedName>
        <fullName evidence="8">7,8-dihydroneopterin aldolase</fullName>
        <ecNumber evidence="8">4.1.2.25</ecNumber>
    </recommendedName>
</protein>
<keyword evidence="6" id="KW-0413">Isomerase</keyword>
<evidence type="ECO:0000256" key="2">
    <source>
        <dbReference type="ARBA" id="ARBA00001353"/>
    </source>
</evidence>
<dbReference type="InterPro" id="IPR006157">
    <property type="entry name" value="FolB_dom"/>
</dbReference>
<organism evidence="10 11">
    <name type="scientific">Celerinatantimonas diazotrophica</name>
    <dbReference type="NCBI Taxonomy" id="412034"/>
    <lineage>
        <taxon>Bacteria</taxon>
        <taxon>Pseudomonadati</taxon>
        <taxon>Pseudomonadota</taxon>
        <taxon>Gammaproteobacteria</taxon>
        <taxon>Celerinatantimonadaceae</taxon>
        <taxon>Celerinatantimonas</taxon>
    </lineage>
</organism>
<dbReference type="GO" id="GO:0046654">
    <property type="term" value="P:tetrahydrofolate biosynthetic process"/>
    <property type="evidence" value="ECO:0007669"/>
    <property type="project" value="UniProtKB-UniRule"/>
</dbReference>
<evidence type="ECO:0000256" key="3">
    <source>
        <dbReference type="ARBA" id="ARBA00005013"/>
    </source>
</evidence>